<protein>
    <recommendedName>
        <fullName evidence="4">Sensor histidine kinase</fullName>
    </recommendedName>
</protein>
<evidence type="ECO:0000256" key="1">
    <source>
        <dbReference type="SAM" id="Phobius"/>
    </source>
</evidence>
<keyword evidence="3" id="KW-1185">Reference proteome</keyword>
<dbReference type="EMBL" id="BAAACZ010000007">
    <property type="protein sequence ID" value="GAA0454743.1"/>
    <property type="molecule type" value="Genomic_DNA"/>
</dbReference>
<keyword evidence="1" id="KW-0472">Membrane</keyword>
<dbReference type="RefSeq" id="WP_343781829.1">
    <property type="nucleotide sequence ID" value="NZ_BAAACZ010000007.1"/>
</dbReference>
<evidence type="ECO:0000313" key="3">
    <source>
        <dbReference type="Proteomes" id="UP001500740"/>
    </source>
</evidence>
<name>A0ABN0ZQD0_9BACI</name>
<evidence type="ECO:0000313" key="2">
    <source>
        <dbReference type="EMBL" id="GAA0454743.1"/>
    </source>
</evidence>
<dbReference type="Proteomes" id="UP001500740">
    <property type="component" value="Unassembled WGS sequence"/>
</dbReference>
<keyword evidence="1" id="KW-1133">Transmembrane helix</keyword>
<reference evidence="2 3" key="1">
    <citation type="journal article" date="2019" name="Int. J. Syst. Evol. Microbiol.">
        <title>The Global Catalogue of Microorganisms (GCM) 10K type strain sequencing project: providing services to taxonomists for standard genome sequencing and annotation.</title>
        <authorList>
            <consortium name="The Broad Institute Genomics Platform"/>
            <consortium name="The Broad Institute Genome Sequencing Center for Infectious Disease"/>
            <person name="Wu L."/>
            <person name="Ma J."/>
        </authorList>
    </citation>
    <scope>NUCLEOTIDE SEQUENCE [LARGE SCALE GENOMIC DNA]</scope>
    <source>
        <strain evidence="2 3">JCM 14193</strain>
    </source>
</reference>
<sequence>MNNWLSTIGQLIKRINWKMVFFIIAGAISITIIAIMVIFGVLLILEHFDGRYDETIQSLTG</sequence>
<keyword evidence="1" id="KW-0812">Transmembrane</keyword>
<evidence type="ECO:0008006" key="4">
    <source>
        <dbReference type="Google" id="ProtNLM"/>
    </source>
</evidence>
<comment type="caution">
    <text evidence="2">The sequence shown here is derived from an EMBL/GenBank/DDBJ whole genome shotgun (WGS) entry which is preliminary data.</text>
</comment>
<accession>A0ABN0ZQD0</accession>
<gene>
    <name evidence="2" type="ORF">GCM10008935_06970</name>
</gene>
<feature type="transmembrane region" description="Helical" evidence="1">
    <location>
        <begin position="20"/>
        <end position="45"/>
    </location>
</feature>
<proteinExistence type="predicted"/>
<organism evidence="2 3">
    <name type="scientific">Alkalibacillus silvisoli</name>
    <dbReference type="NCBI Taxonomy" id="392823"/>
    <lineage>
        <taxon>Bacteria</taxon>
        <taxon>Bacillati</taxon>
        <taxon>Bacillota</taxon>
        <taxon>Bacilli</taxon>
        <taxon>Bacillales</taxon>
        <taxon>Bacillaceae</taxon>
        <taxon>Alkalibacillus</taxon>
    </lineage>
</organism>